<dbReference type="Pfam" id="PF00560">
    <property type="entry name" value="LRR_1"/>
    <property type="match status" value="2"/>
</dbReference>
<keyword evidence="4 9" id="KW-0732">Signal</keyword>
<sequence length="478" mass="51542">MHCSLVLTASLLVLSLLRLSLAASAAACHPDDEAGLLGFKSGITADPSGMLASWKKGSDCCKWFGITCLTGPRVTALTLVGRPGNLTTSLSGKISPSLSKLKFLDSIYLQDLKNISGPFPDFIFALPNFIIIYIENNMLSGPIPARVGNLTQLIAFSVEGNRFSGPIPSSIGNLGQLSQLKLGGNRLSGAIPATLNRLSNLTLLSLERNQLSGPIPDIFPGLSSLISLSFSHNKLTGKIPTSLPILAPKLRFLELGHNSLSGPIPGFLGNFHALDTLDLSWNNYTGPVPKTFSNLTKIFNLDLSHNRLTDPFPVMNVKGIESLDLSHNLFNLGSIPKWVISSPIIYSLKLAKCGLKIKLDDFRPEQTYFYDYIDLSENEVTGSPVQLLNRTDYLVGFYASGNKLKFDLGSLRFAKTLRDLDLSRNVIYGKVPKAVSGLSKLNVSRNHLCGALPPNKFPAASFAGNDCLCGSPLPPCKA</sequence>
<dbReference type="PANTHER" id="PTHR48059">
    <property type="entry name" value="POLYGALACTURONASE INHIBITOR 1"/>
    <property type="match status" value="1"/>
</dbReference>
<dbReference type="AlphaFoldDB" id="A0ABD1GHV5"/>
<comment type="subcellular location">
    <subcellularLocation>
        <location evidence="1">Cell membrane</location>
    </subcellularLocation>
</comment>
<keyword evidence="6" id="KW-0472">Membrane</keyword>
<evidence type="ECO:0000256" key="8">
    <source>
        <dbReference type="ARBA" id="ARBA00038043"/>
    </source>
</evidence>
<evidence type="ECO:0000256" key="5">
    <source>
        <dbReference type="ARBA" id="ARBA00022737"/>
    </source>
</evidence>
<keyword evidence="12" id="KW-1185">Reference proteome</keyword>
<dbReference type="InterPro" id="IPR051848">
    <property type="entry name" value="PGIP"/>
</dbReference>
<feature type="signal peptide" evidence="9">
    <location>
        <begin position="1"/>
        <end position="22"/>
    </location>
</feature>
<gene>
    <name evidence="11" type="ORF">AAHA92_19802</name>
</gene>
<keyword evidence="3" id="KW-0433">Leucine-rich repeat</keyword>
<dbReference type="GO" id="GO:0005886">
    <property type="term" value="C:plasma membrane"/>
    <property type="evidence" value="ECO:0007669"/>
    <property type="project" value="UniProtKB-SubCell"/>
</dbReference>
<dbReference type="EMBL" id="JBEAFC010000008">
    <property type="protein sequence ID" value="KAL1542754.1"/>
    <property type="molecule type" value="Genomic_DNA"/>
</dbReference>
<feature type="chain" id="PRO_5044861866" evidence="9">
    <location>
        <begin position="23"/>
        <end position="478"/>
    </location>
</feature>
<dbReference type="Gene3D" id="3.80.10.10">
    <property type="entry name" value="Ribonuclease Inhibitor"/>
    <property type="match status" value="2"/>
</dbReference>
<comment type="caution">
    <text evidence="11">The sequence shown here is derived from an EMBL/GenBank/DDBJ whole genome shotgun (WGS) entry which is preliminary data.</text>
</comment>
<evidence type="ECO:0000256" key="1">
    <source>
        <dbReference type="ARBA" id="ARBA00004236"/>
    </source>
</evidence>
<dbReference type="Pfam" id="PF08263">
    <property type="entry name" value="LRRNT_2"/>
    <property type="match status" value="1"/>
</dbReference>
<evidence type="ECO:0000256" key="7">
    <source>
        <dbReference type="ARBA" id="ARBA00023180"/>
    </source>
</evidence>
<comment type="similarity">
    <text evidence="8">Belongs to the polygalacturonase-inhibiting protein family.</text>
</comment>
<dbReference type="InterPro" id="IPR001611">
    <property type="entry name" value="Leu-rich_rpt"/>
</dbReference>
<protein>
    <submittedName>
        <fullName evidence="11">MDIS1-interacting receptor like kinase 2-like</fullName>
    </submittedName>
</protein>
<name>A0ABD1GHV5_SALDI</name>
<evidence type="ECO:0000256" key="6">
    <source>
        <dbReference type="ARBA" id="ARBA00023136"/>
    </source>
</evidence>
<dbReference type="InterPro" id="IPR013210">
    <property type="entry name" value="LRR_N_plant-typ"/>
</dbReference>
<evidence type="ECO:0000313" key="12">
    <source>
        <dbReference type="Proteomes" id="UP001567538"/>
    </source>
</evidence>
<dbReference type="SUPFAM" id="SSF52058">
    <property type="entry name" value="L domain-like"/>
    <property type="match status" value="2"/>
</dbReference>
<evidence type="ECO:0000313" key="11">
    <source>
        <dbReference type="EMBL" id="KAL1542754.1"/>
    </source>
</evidence>
<dbReference type="Pfam" id="PF13855">
    <property type="entry name" value="LRR_8"/>
    <property type="match status" value="1"/>
</dbReference>
<feature type="domain" description="Leucine-rich repeat-containing N-terminal plant-type" evidence="10">
    <location>
        <begin position="29"/>
        <end position="68"/>
    </location>
</feature>
<evidence type="ECO:0000256" key="3">
    <source>
        <dbReference type="ARBA" id="ARBA00022614"/>
    </source>
</evidence>
<keyword evidence="7" id="KW-0325">Glycoprotein</keyword>
<reference evidence="11 12" key="1">
    <citation type="submission" date="2024-06" db="EMBL/GenBank/DDBJ databases">
        <title>A chromosome level genome sequence of Diviner's sage (Salvia divinorum).</title>
        <authorList>
            <person name="Ford S.A."/>
            <person name="Ro D.-K."/>
            <person name="Ness R.W."/>
            <person name="Phillips M.A."/>
        </authorList>
    </citation>
    <scope>NUCLEOTIDE SEQUENCE [LARGE SCALE GENOMIC DNA]</scope>
    <source>
        <strain evidence="11">SAF-2024a</strain>
        <tissue evidence="11">Leaf</tissue>
    </source>
</reference>
<evidence type="ECO:0000259" key="10">
    <source>
        <dbReference type="Pfam" id="PF08263"/>
    </source>
</evidence>
<dbReference type="Proteomes" id="UP001567538">
    <property type="component" value="Unassembled WGS sequence"/>
</dbReference>
<dbReference type="InterPro" id="IPR032675">
    <property type="entry name" value="LRR_dom_sf"/>
</dbReference>
<evidence type="ECO:0000256" key="2">
    <source>
        <dbReference type="ARBA" id="ARBA00022475"/>
    </source>
</evidence>
<dbReference type="FunFam" id="3.80.10.10:FF:000383">
    <property type="entry name" value="Leucine-rich repeat receptor protein kinase EMS1"/>
    <property type="match status" value="1"/>
</dbReference>
<organism evidence="11 12">
    <name type="scientific">Salvia divinorum</name>
    <name type="common">Maria pastora</name>
    <name type="synonym">Diviner's sage</name>
    <dbReference type="NCBI Taxonomy" id="28513"/>
    <lineage>
        <taxon>Eukaryota</taxon>
        <taxon>Viridiplantae</taxon>
        <taxon>Streptophyta</taxon>
        <taxon>Embryophyta</taxon>
        <taxon>Tracheophyta</taxon>
        <taxon>Spermatophyta</taxon>
        <taxon>Magnoliopsida</taxon>
        <taxon>eudicotyledons</taxon>
        <taxon>Gunneridae</taxon>
        <taxon>Pentapetalae</taxon>
        <taxon>asterids</taxon>
        <taxon>lamiids</taxon>
        <taxon>Lamiales</taxon>
        <taxon>Lamiaceae</taxon>
        <taxon>Nepetoideae</taxon>
        <taxon>Mentheae</taxon>
        <taxon>Salviinae</taxon>
        <taxon>Salvia</taxon>
        <taxon>Salvia subgen. Calosphace</taxon>
    </lineage>
</organism>
<accession>A0ABD1GHV5</accession>
<evidence type="ECO:0000256" key="4">
    <source>
        <dbReference type="ARBA" id="ARBA00022729"/>
    </source>
</evidence>
<evidence type="ECO:0000256" key="9">
    <source>
        <dbReference type="SAM" id="SignalP"/>
    </source>
</evidence>
<proteinExistence type="inferred from homology"/>
<keyword evidence="5" id="KW-0677">Repeat</keyword>
<keyword evidence="2" id="KW-1003">Cell membrane</keyword>
<dbReference type="PANTHER" id="PTHR48059:SF19">
    <property type="entry name" value="RECEPTOR-LIKE PROTEIN KINASE 5"/>
    <property type="match status" value="1"/>
</dbReference>
<dbReference type="FunFam" id="3.80.10.10:FF:000041">
    <property type="entry name" value="LRR receptor-like serine/threonine-protein kinase ERECTA"/>
    <property type="match status" value="1"/>
</dbReference>